<dbReference type="Proteomes" id="UP001221898">
    <property type="component" value="Unassembled WGS sequence"/>
</dbReference>
<proteinExistence type="predicted"/>
<accession>A0AAD7SBC3</accession>
<keyword evidence="1" id="KW-0732">Signal</keyword>
<protein>
    <recommendedName>
        <fullName evidence="2">SEA domain-containing protein</fullName>
    </recommendedName>
</protein>
<name>A0AAD7SBC3_9TELE</name>
<dbReference type="PANTHER" id="PTHR45813:SF1">
    <property type="entry name" value="ADHESION G PROTEIN-COUPLED RECEPTOR F4"/>
    <property type="match status" value="1"/>
</dbReference>
<evidence type="ECO:0000256" key="1">
    <source>
        <dbReference type="SAM" id="SignalP"/>
    </source>
</evidence>
<sequence>MKTVMLVVLCFLGLFSIQGSTAIESYAAYYAELVMESSDVPYITDEQKIVDLITVDLIPVTLAYLNITTECRIVGDKTNCTCKGDYIWSNDVCRSHSACCNMDHCITQTSNYTPMCTPKSRVTVIGSLTLQEIFDPDLADNSSETFQSKSIYLATSLKKTFSEFSGFDSLVITQFRKGSVIADFEMIVNVHFTSSELAMKTRAIEEYLNASIALQTIGLVIMKIPEVPVCFASEQTLSCEFKEAVDGMWTLTKETINEIVNGSEVSIRGQGSIITLHRTSDHWKGTYTCAFLADKIYHKASGDLDIALLPEIVNKFYEPQFPDCIPDDQLRLIAKITYEIENEKEHYIVAKVFKTTAQKLIQQMILTIAS</sequence>
<dbReference type="GO" id="GO:0007189">
    <property type="term" value="P:adenylate cyclase-activating G protein-coupled receptor signaling pathway"/>
    <property type="evidence" value="ECO:0007669"/>
    <property type="project" value="TreeGrafter"/>
</dbReference>
<feature type="chain" id="PRO_5042177619" description="SEA domain-containing protein" evidence="1">
    <location>
        <begin position="23"/>
        <end position="370"/>
    </location>
</feature>
<evidence type="ECO:0000313" key="4">
    <source>
        <dbReference type="Proteomes" id="UP001221898"/>
    </source>
</evidence>
<dbReference type="InterPro" id="IPR000082">
    <property type="entry name" value="SEA_dom"/>
</dbReference>
<dbReference type="PANTHER" id="PTHR45813">
    <property type="entry name" value="IG-LIKE DOMAIN-CONTAINING PROTEIN"/>
    <property type="match status" value="1"/>
</dbReference>
<dbReference type="InterPro" id="IPR036364">
    <property type="entry name" value="SEA_dom_sf"/>
</dbReference>
<dbReference type="SUPFAM" id="SSF82671">
    <property type="entry name" value="SEA domain"/>
    <property type="match status" value="1"/>
</dbReference>
<feature type="signal peptide" evidence="1">
    <location>
        <begin position="1"/>
        <end position="22"/>
    </location>
</feature>
<keyword evidence="4" id="KW-1185">Reference proteome</keyword>
<evidence type="ECO:0000259" key="2">
    <source>
        <dbReference type="Pfam" id="PF01390"/>
    </source>
</evidence>
<reference evidence="3" key="1">
    <citation type="journal article" date="2023" name="Science">
        <title>Genome structures resolve the early diversification of teleost fishes.</title>
        <authorList>
            <person name="Parey E."/>
            <person name="Louis A."/>
            <person name="Montfort J."/>
            <person name="Bouchez O."/>
            <person name="Roques C."/>
            <person name="Iampietro C."/>
            <person name="Lluch J."/>
            <person name="Castinel A."/>
            <person name="Donnadieu C."/>
            <person name="Desvignes T."/>
            <person name="Floi Bucao C."/>
            <person name="Jouanno E."/>
            <person name="Wen M."/>
            <person name="Mejri S."/>
            <person name="Dirks R."/>
            <person name="Jansen H."/>
            <person name="Henkel C."/>
            <person name="Chen W.J."/>
            <person name="Zahm M."/>
            <person name="Cabau C."/>
            <person name="Klopp C."/>
            <person name="Thompson A.W."/>
            <person name="Robinson-Rechavi M."/>
            <person name="Braasch I."/>
            <person name="Lecointre G."/>
            <person name="Bobe J."/>
            <person name="Postlethwait J.H."/>
            <person name="Berthelot C."/>
            <person name="Roest Crollius H."/>
            <person name="Guiguen Y."/>
        </authorList>
    </citation>
    <scope>NUCLEOTIDE SEQUENCE</scope>
    <source>
        <strain evidence="3">NC1722</strain>
    </source>
</reference>
<feature type="domain" description="SEA" evidence="2">
    <location>
        <begin position="126"/>
        <end position="210"/>
    </location>
</feature>
<dbReference type="InterPro" id="IPR051587">
    <property type="entry name" value="Adhesion_GPCR"/>
</dbReference>
<organism evidence="3 4">
    <name type="scientific">Aldrovandia affinis</name>
    <dbReference type="NCBI Taxonomy" id="143900"/>
    <lineage>
        <taxon>Eukaryota</taxon>
        <taxon>Metazoa</taxon>
        <taxon>Chordata</taxon>
        <taxon>Craniata</taxon>
        <taxon>Vertebrata</taxon>
        <taxon>Euteleostomi</taxon>
        <taxon>Actinopterygii</taxon>
        <taxon>Neopterygii</taxon>
        <taxon>Teleostei</taxon>
        <taxon>Notacanthiformes</taxon>
        <taxon>Halosauridae</taxon>
        <taxon>Aldrovandia</taxon>
    </lineage>
</organism>
<gene>
    <name evidence="3" type="ORF">AAFF_G00411060</name>
</gene>
<dbReference type="Pfam" id="PF01390">
    <property type="entry name" value="SEA"/>
    <property type="match status" value="1"/>
</dbReference>
<evidence type="ECO:0000313" key="3">
    <source>
        <dbReference type="EMBL" id="KAJ8399394.1"/>
    </source>
</evidence>
<dbReference type="EMBL" id="JAINUG010000083">
    <property type="protein sequence ID" value="KAJ8399394.1"/>
    <property type="molecule type" value="Genomic_DNA"/>
</dbReference>
<comment type="caution">
    <text evidence="3">The sequence shown here is derived from an EMBL/GenBank/DDBJ whole genome shotgun (WGS) entry which is preliminary data.</text>
</comment>
<dbReference type="AlphaFoldDB" id="A0AAD7SBC3"/>
<dbReference type="GO" id="GO:0004930">
    <property type="term" value="F:G protein-coupled receptor activity"/>
    <property type="evidence" value="ECO:0007669"/>
    <property type="project" value="TreeGrafter"/>
</dbReference>